<reference evidence="5 6" key="1">
    <citation type="submission" date="2020-08" db="EMBL/GenBank/DDBJ databases">
        <title>Genomic Encyclopedia of Type Strains, Phase IV (KMG-IV): sequencing the most valuable type-strain genomes for metagenomic binning, comparative biology and taxonomic classification.</title>
        <authorList>
            <person name="Goeker M."/>
        </authorList>
    </citation>
    <scope>NUCLEOTIDE SEQUENCE [LARGE SCALE GENOMIC DNA]</scope>
    <source>
        <strain evidence="5 6">DSM 103733</strain>
    </source>
</reference>
<evidence type="ECO:0000313" key="6">
    <source>
        <dbReference type="Proteomes" id="UP000538666"/>
    </source>
</evidence>
<dbReference type="Pfam" id="PF00583">
    <property type="entry name" value="Acetyltransf_1"/>
    <property type="match status" value="1"/>
</dbReference>
<dbReference type="OrthoDB" id="9792929at2"/>
<dbReference type="InterPro" id="IPR000182">
    <property type="entry name" value="GNAT_dom"/>
</dbReference>
<dbReference type="EMBL" id="JACHEK010000012">
    <property type="protein sequence ID" value="MBB6147060.1"/>
    <property type="molecule type" value="Genomic_DNA"/>
</dbReference>
<dbReference type="SUPFAM" id="SSF55729">
    <property type="entry name" value="Acyl-CoA N-acyltransferases (Nat)"/>
    <property type="match status" value="1"/>
</dbReference>
<dbReference type="Gene3D" id="3.40.630.30">
    <property type="match status" value="1"/>
</dbReference>
<keyword evidence="6" id="KW-1185">Reference proteome</keyword>
<dbReference type="PROSITE" id="PS51186">
    <property type="entry name" value="GNAT"/>
    <property type="match status" value="1"/>
</dbReference>
<dbReference type="GO" id="GO:0008080">
    <property type="term" value="F:N-acetyltransferase activity"/>
    <property type="evidence" value="ECO:0007669"/>
    <property type="project" value="UniProtKB-ARBA"/>
</dbReference>
<feature type="domain" description="N-acetyltransferase" evidence="4">
    <location>
        <begin position="2"/>
        <end position="153"/>
    </location>
</feature>
<comment type="similarity">
    <text evidence="1">Belongs to the acetyltransferase family.</text>
</comment>
<gene>
    <name evidence="5" type="ORF">HNQ77_005045</name>
</gene>
<protein>
    <submittedName>
        <fullName evidence="5">GNAT superfamily N-acetyltransferase</fullName>
    </submittedName>
</protein>
<dbReference type="InterPro" id="IPR016181">
    <property type="entry name" value="Acyl_CoA_acyltransferase"/>
</dbReference>
<dbReference type="PANTHER" id="PTHR10545:SF29">
    <property type="entry name" value="GH14572P-RELATED"/>
    <property type="match status" value="1"/>
</dbReference>
<evidence type="ECO:0000256" key="3">
    <source>
        <dbReference type="ARBA" id="ARBA00023315"/>
    </source>
</evidence>
<dbReference type="PANTHER" id="PTHR10545">
    <property type="entry name" value="DIAMINE N-ACETYLTRANSFERASE"/>
    <property type="match status" value="1"/>
</dbReference>
<comment type="caution">
    <text evidence="5">The sequence shown here is derived from an EMBL/GenBank/DDBJ whole genome shotgun (WGS) entry which is preliminary data.</text>
</comment>
<dbReference type="RefSeq" id="WP_050059989.1">
    <property type="nucleotide sequence ID" value="NZ_JACHEK010000012.1"/>
</dbReference>
<dbReference type="InterPro" id="IPR051016">
    <property type="entry name" value="Diverse_Substrate_AcTransf"/>
</dbReference>
<proteinExistence type="inferred from homology"/>
<evidence type="ECO:0000313" key="5">
    <source>
        <dbReference type="EMBL" id="MBB6147060.1"/>
    </source>
</evidence>
<keyword evidence="2 5" id="KW-0808">Transferase</keyword>
<dbReference type="Proteomes" id="UP000538666">
    <property type="component" value="Unassembled WGS sequence"/>
</dbReference>
<dbReference type="AlphaFoldDB" id="A0A841K0Y6"/>
<sequence length="167" mass="18954">MILIRPAVPADIPLIRALIQELAEYEREPHSVHITEEQLLRDGFGKNPEDSRYFACLIAEIDGAPAGFALYFPIYSTWQGRSLHLEDLFVRPEFRGQGAGKALLRQVAAIAVERGCARLQWDVLEWNKPAIDFYRSLDATMLDDWRRMRVTGDALSKLADVKIEAKA</sequence>
<accession>A0A841K0Y6</accession>
<name>A0A841K0Y6_9BACT</name>
<dbReference type="FunFam" id="3.40.630.30:FF:000064">
    <property type="entry name" value="GNAT family acetyltransferase"/>
    <property type="match status" value="1"/>
</dbReference>
<evidence type="ECO:0000256" key="2">
    <source>
        <dbReference type="ARBA" id="ARBA00022679"/>
    </source>
</evidence>
<evidence type="ECO:0000256" key="1">
    <source>
        <dbReference type="ARBA" id="ARBA00008694"/>
    </source>
</evidence>
<keyword evidence="3" id="KW-0012">Acyltransferase</keyword>
<organism evidence="5 6">
    <name type="scientific">Silvibacterium bohemicum</name>
    <dbReference type="NCBI Taxonomy" id="1577686"/>
    <lineage>
        <taxon>Bacteria</taxon>
        <taxon>Pseudomonadati</taxon>
        <taxon>Acidobacteriota</taxon>
        <taxon>Terriglobia</taxon>
        <taxon>Terriglobales</taxon>
        <taxon>Acidobacteriaceae</taxon>
        <taxon>Silvibacterium</taxon>
    </lineage>
</organism>
<evidence type="ECO:0000259" key="4">
    <source>
        <dbReference type="PROSITE" id="PS51186"/>
    </source>
</evidence>
<dbReference type="CDD" id="cd04301">
    <property type="entry name" value="NAT_SF"/>
    <property type="match status" value="1"/>
</dbReference>